<dbReference type="Proteomes" id="UP000002640">
    <property type="component" value="Unassembled WGS sequence"/>
</dbReference>
<gene>
    <name evidence="2" type="ORF">PHYSODRAFT_472353</name>
</gene>
<dbReference type="RefSeq" id="XP_009517141.1">
    <property type="nucleotide sequence ID" value="XM_009518846.1"/>
</dbReference>
<protein>
    <submittedName>
        <fullName evidence="2">Uncharacterized protein</fullName>
    </submittedName>
</protein>
<dbReference type="InParanoid" id="G4YQA0"/>
<organism evidence="2 3">
    <name type="scientific">Phytophthora sojae (strain P6497)</name>
    <name type="common">Soybean stem and root rot agent</name>
    <name type="synonym">Phytophthora megasperma f. sp. glycines</name>
    <dbReference type="NCBI Taxonomy" id="1094619"/>
    <lineage>
        <taxon>Eukaryota</taxon>
        <taxon>Sar</taxon>
        <taxon>Stramenopiles</taxon>
        <taxon>Oomycota</taxon>
        <taxon>Peronosporomycetes</taxon>
        <taxon>Peronosporales</taxon>
        <taxon>Peronosporaceae</taxon>
        <taxon>Phytophthora</taxon>
    </lineage>
</organism>
<dbReference type="AlphaFoldDB" id="G4YQA0"/>
<feature type="chain" id="PRO_5003471452" evidence="1">
    <location>
        <begin position="24"/>
        <end position="94"/>
    </location>
</feature>
<dbReference type="SMR" id="G4YQA0"/>
<evidence type="ECO:0000313" key="2">
    <source>
        <dbReference type="EMBL" id="EGZ29866.1"/>
    </source>
</evidence>
<accession>G4YQA0</accession>
<proteinExistence type="predicted"/>
<sequence>MVFCLLCAVTFFSSLTLLATYLALDIDPLVEDSGTPPAEEVECGVEELARHYMGNPSFRQIVHEMHDHFDKALVGENPSYEARVYKKFEHTPTV</sequence>
<feature type="signal peptide" evidence="1">
    <location>
        <begin position="1"/>
        <end position="23"/>
    </location>
</feature>
<keyword evidence="3" id="KW-1185">Reference proteome</keyword>
<dbReference type="KEGG" id="psoj:PHYSODRAFT_472353"/>
<dbReference type="EMBL" id="JH159151">
    <property type="protein sequence ID" value="EGZ29866.1"/>
    <property type="molecule type" value="Genomic_DNA"/>
</dbReference>
<evidence type="ECO:0000256" key="1">
    <source>
        <dbReference type="SAM" id="SignalP"/>
    </source>
</evidence>
<name>G4YQA0_PHYSP</name>
<keyword evidence="1" id="KW-0732">Signal</keyword>
<dbReference type="GeneID" id="20654224"/>
<reference evidence="2 3" key="1">
    <citation type="journal article" date="2006" name="Science">
        <title>Phytophthora genome sequences uncover evolutionary origins and mechanisms of pathogenesis.</title>
        <authorList>
            <person name="Tyler B.M."/>
            <person name="Tripathy S."/>
            <person name="Zhang X."/>
            <person name="Dehal P."/>
            <person name="Jiang R.H."/>
            <person name="Aerts A."/>
            <person name="Arredondo F.D."/>
            <person name="Baxter L."/>
            <person name="Bensasson D."/>
            <person name="Beynon J.L."/>
            <person name="Chapman J."/>
            <person name="Damasceno C.M."/>
            <person name="Dorrance A.E."/>
            <person name="Dou D."/>
            <person name="Dickerman A.W."/>
            <person name="Dubchak I.L."/>
            <person name="Garbelotto M."/>
            <person name="Gijzen M."/>
            <person name="Gordon S.G."/>
            <person name="Govers F."/>
            <person name="Grunwald N.J."/>
            <person name="Huang W."/>
            <person name="Ivors K.L."/>
            <person name="Jones R.W."/>
            <person name="Kamoun S."/>
            <person name="Krampis K."/>
            <person name="Lamour K.H."/>
            <person name="Lee M.K."/>
            <person name="McDonald W.H."/>
            <person name="Medina M."/>
            <person name="Meijer H.J."/>
            <person name="Nordberg E.K."/>
            <person name="Maclean D.J."/>
            <person name="Ospina-Giraldo M.D."/>
            <person name="Morris P.F."/>
            <person name="Phuntumart V."/>
            <person name="Putnam N.H."/>
            <person name="Rash S."/>
            <person name="Rose J.K."/>
            <person name="Sakihama Y."/>
            <person name="Salamov A.A."/>
            <person name="Savidor A."/>
            <person name="Scheuring C.F."/>
            <person name="Smith B.M."/>
            <person name="Sobral B.W."/>
            <person name="Terry A."/>
            <person name="Torto-Alalibo T.A."/>
            <person name="Win J."/>
            <person name="Xu Z."/>
            <person name="Zhang H."/>
            <person name="Grigoriev I.V."/>
            <person name="Rokhsar D.S."/>
            <person name="Boore J.L."/>
        </authorList>
    </citation>
    <scope>NUCLEOTIDE SEQUENCE [LARGE SCALE GENOMIC DNA]</scope>
    <source>
        <strain evidence="2 3">P6497</strain>
    </source>
</reference>
<evidence type="ECO:0000313" key="3">
    <source>
        <dbReference type="Proteomes" id="UP000002640"/>
    </source>
</evidence>